<evidence type="ECO:0000313" key="3">
    <source>
        <dbReference type="Proteomes" id="UP000758168"/>
    </source>
</evidence>
<dbReference type="InterPro" id="IPR036134">
    <property type="entry name" value="Crypto/Photolyase_FAD-like_sf"/>
</dbReference>
<gene>
    <name evidence="2" type="ORF">JOF54_002790</name>
</gene>
<dbReference type="PANTHER" id="PTHR38657:SF1">
    <property type="entry name" value="SLR1343 PROTEIN"/>
    <property type="match status" value="1"/>
</dbReference>
<evidence type="ECO:0000256" key="1">
    <source>
        <dbReference type="SAM" id="MobiDB-lite"/>
    </source>
</evidence>
<dbReference type="Pfam" id="PF04244">
    <property type="entry name" value="DPRP"/>
    <property type="match status" value="1"/>
</dbReference>
<dbReference type="InterPro" id="IPR052551">
    <property type="entry name" value="UV-DNA_repair_photolyase"/>
</dbReference>
<dbReference type="Proteomes" id="UP000758168">
    <property type="component" value="Unassembled WGS sequence"/>
</dbReference>
<reference evidence="2 3" key="1">
    <citation type="submission" date="2021-03" db="EMBL/GenBank/DDBJ databases">
        <title>Sequencing the genomes of 1000 actinobacteria strains.</title>
        <authorList>
            <person name="Klenk H.-P."/>
        </authorList>
    </citation>
    <scope>NUCLEOTIDE SEQUENCE [LARGE SCALE GENOMIC DNA]</scope>
    <source>
        <strain evidence="2 3">DSM 12936</strain>
    </source>
</reference>
<dbReference type="PANTHER" id="PTHR38657">
    <property type="entry name" value="SLR1343 PROTEIN"/>
    <property type="match status" value="1"/>
</dbReference>
<evidence type="ECO:0000313" key="2">
    <source>
        <dbReference type="EMBL" id="MBP2417868.1"/>
    </source>
</evidence>
<dbReference type="RefSeq" id="WP_210056899.1">
    <property type="nucleotide sequence ID" value="NZ_BAAAMH010000010.1"/>
</dbReference>
<dbReference type="EMBL" id="JAGIOB010000001">
    <property type="protein sequence ID" value="MBP2417868.1"/>
    <property type="molecule type" value="Genomic_DNA"/>
</dbReference>
<dbReference type="Gene3D" id="1.10.10.1710">
    <property type="entry name" value="Deoxyribodipyrimidine photolyase-related"/>
    <property type="match status" value="1"/>
</dbReference>
<name>A0ABS4ZCI4_9ACTN</name>
<feature type="region of interest" description="Disordered" evidence="1">
    <location>
        <begin position="157"/>
        <end position="177"/>
    </location>
</feature>
<sequence>MRRRWLFGDQLGPQFLDDPDQPVLMIEAHRVLRRRAFHRQKAHLVLSAMRHRAAELGDRVTYLVTDTYREGLAQVDEPLDVLQPTSWEALHLVDRLAAERDIERLPARGYATSRADFTAWADARGGRRLLMEDFYRDARIRLDVLMEGAEPVGGRWNYDAENREKPPRTRTLGLPEPSWPVEDEIDAQVREDLDRLEREGVRFVGEDGRRRFAVTRAEALNALDDFVQHRLATFGRYEDAILREDRWMSHSMLSAPVNLGLLDPLEEVDAAVEAYRAGEAPINAVEGFVRQVIGWRDYIWHLYWYLGEDYRDRNALGAHRDVPGWFVDLDPSGTDAACLSSALTSVREDGWAHHIPRLMVLSNYALLQGWSPQQMTDWFHRSFVDGYDWVMVPNVIGMSQHADGGVLATKPYAGGGNYINTMSDHCGTCVYDPKQRLGEKACPFTAGYWMFLHRNRERFARNHRMARSVSALDQLAHLDVLVAENPELA</sequence>
<dbReference type="InterPro" id="IPR007357">
    <property type="entry name" value="PhrB-like"/>
</dbReference>
<dbReference type="SUPFAM" id="SSF48173">
    <property type="entry name" value="Cryptochrome/photolyase FAD-binding domain"/>
    <property type="match status" value="1"/>
</dbReference>
<dbReference type="InterPro" id="IPR014729">
    <property type="entry name" value="Rossmann-like_a/b/a_fold"/>
</dbReference>
<dbReference type="Gene3D" id="1.25.40.80">
    <property type="match status" value="1"/>
</dbReference>
<dbReference type="Gene3D" id="3.40.50.620">
    <property type="entry name" value="HUPs"/>
    <property type="match status" value="1"/>
</dbReference>
<comment type="caution">
    <text evidence="2">The sequence shown here is derived from an EMBL/GenBank/DDBJ whole genome shotgun (WGS) entry which is preliminary data.</text>
</comment>
<dbReference type="Gene3D" id="1.10.579.10">
    <property type="entry name" value="DNA Cyclobutane Dipyrimidine Photolyase, subunit A, domain 3"/>
    <property type="match status" value="1"/>
</dbReference>
<organism evidence="2 3">
    <name type="scientific">Microlunatus capsulatus</name>
    <dbReference type="NCBI Taxonomy" id="99117"/>
    <lineage>
        <taxon>Bacteria</taxon>
        <taxon>Bacillati</taxon>
        <taxon>Actinomycetota</taxon>
        <taxon>Actinomycetes</taxon>
        <taxon>Propionibacteriales</taxon>
        <taxon>Propionibacteriaceae</taxon>
        <taxon>Microlunatus</taxon>
    </lineage>
</organism>
<proteinExistence type="predicted"/>
<keyword evidence="3" id="KW-1185">Reference proteome</keyword>
<protein>
    <submittedName>
        <fullName evidence="2">Deoxyribodipyrimidine photolyase-related protein</fullName>
    </submittedName>
</protein>
<feature type="compositionally biased region" description="Basic and acidic residues" evidence="1">
    <location>
        <begin position="158"/>
        <end position="167"/>
    </location>
</feature>
<accession>A0ABS4ZCI4</accession>